<protein>
    <submittedName>
        <fullName evidence="2">Uncharacterized protein</fullName>
    </submittedName>
</protein>
<name>A0A833YQ07_9CHIR</name>
<feature type="region of interest" description="Disordered" evidence="1">
    <location>
        <begin position="108"/>
        <end position="131"/>
    </location>
</feature>
<evidence type="ECO:0000313" key="2">
    <source>
        <dbReference type="EMBL" id="KAF6078317.1"/>
    </source>
</evidence>
<dbReference type="AlphaFoldDB" id="A0A833YQ07"/>
<gene>
    <name evidence="2" type="ORF">HJG60_009167</name>
</gene>
<proteinExistence type="predicted"/>
<dbReference type="EMBL" id="JABVXQ010000014">
    <property type="protein sequence ID" value="KAF6078317.1"/>
    <property type="molecule type" value="Genomic_DNA"/>
</dbReference>
<evidence type="ECO:0000256" key="1">
    <source>
        <dbReference type="SAM" id="MobiDB-lite"/>
    </source>
</evidence>
<feature type="region of interest" description="Disordered" evidence="1">
    <location>
        <begin position="52"/>
        <end position="72"/>
    </location>
</feature>
<dbReference type="Proteomes" id="UP000664940">
    <property type="component" value="Unassembled WGS sequence"/>
</dbReference>
<accession>A0A833YQ07</accession>
<evidence type="ECO:0000313" key="3">
    <source>
        <dbReference type="Proteomes" id="UP000664940"/>
    </source>
</evidence>
<sequence length="131" mass="13311">MCFFQSFPEPPAPLIPSSCICKLELTVTCPLSQHQMQTLTCALTEPQKAGGKPGVTRAVGTGGAHGTGRGKEMKVTPELIVLGPNGAVAQSASCLRSGVGCCGRRETWASSPGSEGGTALVGAGQARRCPA</sequence>
<comment type="caution">
    <text evidence="2">The sequence shown here is derived from an EMBL/GenBank/DDBJ whole genome shotgun (WGS) entry which is preliminary data.</text>
</comment>
<reference evidence="2 3" key="1">
    <citation type="journal article" date="2020" name="Nature">
        <title>Six reference-quality genomes reveal evolution of bat adaptations.</title>
        <authorList>
            <person name="Jebb D."/>
            <person name="Huang Z."/>
            <person name="Pippel M."/>
            <person name="Hughes G.M."/>
            <person name="Lavrichenko K."/>
            <person name="Devanna P."/>
            <person name="Winkler S."/>
            <person name="Jermiin L.S."/>
            <person name="Skirmuntt E.C."/>
            <person name="Katzourakis A."/>
            <person name="Burkitt-Gray L."/>
            <person name="Ray D.A."/>
            <person name="Sullivan K.A.M."/>
            <person name="Roscito J.G."/>
            <person name="Kirilenko B.M."/>
            <person name="Davalos L.M."/>
            <person name="Corthals A.P."/>
            <person name="Power M.L."/>
            <person name="Jones G."/>
            <person name="Ransome R.D."/>
            <person name="Dechmann D.K.N."/>
            <person name="Locatelli A.G."/>
            <person name="Puechmaille S.J."/>
            <person name="Fedrigo O."/>
            <person name="Jarvis E.D."/>
            <person name="Hiller M."/>
            <person name="Vernes S.C."/>
            <person name="Myers E.W."/>
            <person name="Teeling E.C."/>
        </authorList>
    </citation>
    <scope>NUCLEOTIDE SEQUENCE [LARGE SCALE GENOMIC DNA]</scope>
    <source>
        <strain evidence="2">Bat1K_MPI-CBG_1</strain>
    </source>
</reference>
<organism evidence="2 3">
    <name type="scientific">Phyllostomus discolor</name>
    <name type="common">pale spear-nosed bat</name>
    <dbReference type="NCBI Taxonomy" id="89673"/>
    <lineage>
        <taxon>Eukaryota</taxon>
        <taxon>Metazoa</taxon>
        <taxon>Chordata</taxon>
        <taxon>Craniata</taxon>
        <taxon>Vertebrata</taxon>
        <taxon>Euteleostomi</taxon>
        <taxon>Mammalia</taxon>
        <taxon>Eutheria</taxon>
        <taxon>Laurasiatheria</taxon>
        <taxon>Chiroptera</taxon>
        <taxon>Yangochiroptera</taxon>
        <taxon>Phyllostomidae</taxon>
        <taxon>Phyllostominae</taxon>
        <taxon>Phyllostomus</taxon>
    </lineage>
</organism>